<dbReference type="AlphaFoldDB" id="A0A1I7IE01"/>
<dbReference type="InterPro" id="IPR002491">
    <property type="entry name" value="ABC_transptr_periplasmic_BD"/>
</dbReference>
<dbReference type="PANTHER" id="PTHR30535">
    <property type="entry name" value="VITAMIN B12-BINDING PROTEIN"/>
    <property type="match status" value="1"/>
</dbReference>
<evidence type="ECO:0000313" key="4">
    <source>
        <dbReference type="Proteomes" id="UP000199138"/>
    </source>
</evidence>
<dbReference type="Gene3D" id="3.40.50.1980">
    <property type="entry name" value="Nitrogenase molybdenum iron protein domain"/>
    <property type="match status" value="2"/>
</dbReference>
<sequence>MTFVSFCFFYLYCMKKNQFLFLVVIALFISSCNTTPKATETVTQPDTSLSYAKGFHIEKKENITLITVTSPWPEAQQPYVYALVPKGSNIQKDTYNAVIEVPVTTTMATSTTHIPALEALNATETLVAFPDTQYISSERTRQRIESGKITDVGMNENINTELLLDIAPEVIFGFSINGQNKAYQTLERSGIPVVYNGDWTEQTPLGKAEWIKFFAPFFGKEKEADSIFKTIEKSYNSAKDLATQTAEQPTVLSGAMFKDVWYLPGGQSWMAQFITDANGAYLWATNEDTGSLALSFENVYDKAQQADIWLGPGQFTSYEQMSSTNSAYTDFEAYQKHKVYTYSNTKGSTGGLLYYELAPNRPDIVLKDIIHILHPEITPEYEPFFFKPLE</sequence>
<keyword evidence="4" id="KW-1185">Reference proteome</keyword>
<dbReference type="Pfam" id="PF01497">
    <property type="entry name" value="Peripla_BP_2"/>
    <property type="match status" value="1"/>
</dbReference>
<proteinExistence type="predicted"/>
<feature type="chain" id="PRO_5011700014" evidence="1">
    <location>
        <begin position="39"/>
        <end position="390"/>
    </location>
</feature>
<dbReference type="PROSITE" id="PS50983">
    <property type="entry name" value="FE_B12_PBP"/>
    <property type="match status" value="1"/>
</dbReference>
<dbReference type="Proteomes" id="UP000199138">
    <property type="component" value="Unassembled WGS sequence"/>
</dbReference>
<organism evidence="3 4">
    <name type="scientific">Pustulibacterium marinum</name>
    <dbReference type="NCBI Taxonomy" id="1224947"/>
    <lineage>
        <taxon>Bacteria</taxon>
        <taxon>Pseudomonadati</taxon>
        <taxon>Bacteroidota</taxon>
        <taxon>Flavobacteriia</taxon>
        <taxon>Flavobacteriales</taxon>
        <taxon>Flavobacteriaceae</taxon>
        <taxon>Pustulibacterium</taxon>
    </lineage>
</organism>
<dbReference type="PANTHER" id="PTHR30535:SF34">
    <property type="entry name" value="MOLYBDATE-BINDING PROTEIN MOLA"/>
    <property type="match status" value="1"/>
</dbReference>
<dbReference type="EMBL" id="FPBK01000015">
    <property type="protein sequence ID" value="SFU71151.1"/>
    <property type="molecule type" value="Genomic_DNA"/>
</dbReference>
<evidence type="ECO:0000313" key="3">
    <source>
        <dbReference type="EMBL" id="SFU71151.1"/>
    </source>
</evidence>
<protein>
    <submittedName>
        <fullName evidence="3">Iron complex transport system substrate-binding protein</fullName>
    </submittedName>
</protein>
<dbReference type="InterPro" id="IPR050902">
    <property type="entry name" value="ABC_Transporter_SBP"/>
</dbReference>
<reference evidence="3 4" key="1">
    <citation type="submission" date="2016-10" db="EMBL/GenBank/DDBJ databases">
        <authorList>
            <person name="de Groot N.N."/>
        </authorList>
    </citation>
    <scope>NUCLEOTIDE SEQUENCE [LARGE SCALE GENOMIC DNA]</scope>
    <source>
        <strain evidence="3 4">CGMCC 1.12333</strain>
    </source>
</reference>
<feature type="signal peptide" evidence="1">
    <location>
        <begin position="1"/>
        <end position="38"/>
    </location>
</feature>
<name>A0A1I7IE01_9FLAO</name>
<dbReference type="GO" id="GO:0071281">
    <property type="term" value="P:cellular response to iron ion"/>
    <property type="evidence" value="ECO:0007669"/>
    <property type="project" value="TreeGrafter"/>
</dbReference>
<keyword evidence="1" id="KW-0732">Signal</keyword>
<dbReference type="SUPFAM" id="SSF53807">
    <property type="entry name" value="Helical backbone' metal receptor"/>
    <property type="match status" value="1"/>
</dbReference>
<gene>
    <name evidence="3" type="ORF">SAMN05216480_11552</name>
</gene>
<dbReference type="STRING" id="1224947.SAMN05216480_11552"/>
<evidence type="ECO:0000259" key="2">
    <source>
        <dbReference type="PROSITE" id="PS50983"/>
    </source>
</evidence>
<feature type="domain" description="Fe/B12 periplasmic-binding" evidence="2">
    <location>
        <begin position="105"/>
        <end position="377"/>
    </location>
</feature>
<accession>A0A1I7IE01</accession>
<evidence type="ECO:0000256" key="1">
    <source>
        <dbReference type="SAM" id="SignalP"/>
    </source>
</evidence>